<accession>A0A0W1R7E6</accession>
<protein>
    <submittedName>
        <fullName evidence="2">NADH dehydrogenase</fullName>
    </submittedName>
</protein>
<proteinExistence type="predicted"/>
<evidence type="ECO:0000259" key="1">
    <source>
        <dbReference type="Pfam" id="PF13460"/>
    </source>
</evidence>
<dbReference type="Gene3D" id="3.40.50.720">
    <property type="entry name" value="NAD(P)-binding Rossmann-like Domain"/>
    <property type="match status" value="1"/>
</dbReference>
<name>A0A0W1R7E6_9EURY</name>
<dbReference type="InterPro" id="IPR051207">
    <property type="entry name" value="ComplexI_NDUFA9_subunit"/>
</dbReference>
<feature type="domain" description="NAD(P)-binding" evidence="1">
    <location>
        <begin position="7"/>
        <end position="150"/>
    </location>
</feature>
<organism evidence="2 3">
    <name type="scientific">Haloprofundus marisrubri</name>
    <dbReference type="NCBI Taxonomy" id="1514971"/>
    <lineage>
        <taxon>Archaea</taxon>
        <taxon>Methanobacteriati</taxon>
        <taxon>Methanobacteriota</taxon>
        <taxon>Stenosarchaea group</taxon>
        <taxon>Halobacteria</taxon>
        <taxon>Halobacteriales</taxon>
        <taxon>Haloferacaceae</taxon>
        <taxon>Haloprofundus</taxon>
    </lineage>
</organism>
<dbReference type="STRING" id="1514971.AUR64_15175"/>
<dbReference type="Proteomes" id="UP000054387">
    <property type="component" value="Unassembled WGS sequence"/>
</dbReference>
<dbReference type="EMBL" id="LOPU01000029">
    <property type="protein sequence ID" value="KTG09136.1"/>
    <property type="molecule type" value="Genomic_DNA"/>
</dbReference>
<dbReference type="PANTHER" id="PTHR12126">
    <property type="entry name" value="NADH-UBIQUINONE OXIDOREDUCTASE 39 KDA SUBUNIT-RELATED"/>
    <property type="match status" value="1"/>
</dbReference>
<dbReference type="OrthoDB" id="213145at2157"/>
<comment type="caution">
    <text evidence="2">The sequence shown here is derived from an EMBL/GenBank/DDBJ whole genome shotgun (WGS) entry which is preliminary data.</text>
</comment>
<dbReference type="SUPFAM" id="SSF51735">
    <property type="entry name" value="NAD(P)-binding Rossmann-fold domains"/>
    <property type="match status" value="1"/>
</dbReference>
<dbReference type="FunFam" id="3.40.50.720:FF:000702">
    <property type="entry name" value="NADH dehydrogenase (Ubiquinone)"/>
    <property type="match status" value="1"/>
</dbReference>
<dbReference type="InterPro" id="IPR016040">
    <property type="entry name" value="NAD(P)-bd_dom"/>
</dbReference>
<dbReference type="PANTHER" id="PTHR12126:SF11">
    <property type="entry name" value="NADH DEHYDROGENASE [UBIQUINONE] 1 ALPHA SUBCOMPLEX SUBUNIT 9, MITOCHONDRIAL"/>
    <property type="match status" value="1"/>
</dbReference>
<keyword evidence="3" id="KW-1185">Reference proteome</keyword>
<dbReference type="GO" id="GO:0044877">
    <property type="term" value="F:protein-containing complex binding"/>
    <property type="evidence" value="ECO:0007669"/>
    <property type="project" value="TreeGrafter"/>
</dbReference>
<evidence type="ECO:0000313" key="2">
    <source>
        <dbReference type="EMBL" id="KTG09136.1"/>
    </source>
</evidence>
<sequence>MKVLVVGGTGFVGTHLAAELLERDHEVTVLSRSPEDDDLPPGVETARGDVTAYDSMEGAFEDQDVVVNLVALSPLFKPSGGNDKHFEVHLGGTENVVKAAEAHGVPKLVQMSALGADPNGPTAYIQSKGQAEEVVQNSDLDWVIFRPSVIFGDGGEFVPFTKKLAPPFVTPLPGGGKTGFQPIWVGDIAPMLADSVEDDDHVGQVYEIGGPEKLTLAEVAKKAHGAEGRSVNVVPVPMGLAGVGLGIGGKIPGFPMGADQYRSLKFDNTTNDNDIGAFDRDESDLKTLETYLAESSR</sequence>
<dbReference type="InterPro" id="IPR036291">
    <property type="entry name" value="NAD(P)-bd_dom_sf"/>
</dbReference>
<dbReference type="RefSeq" id="WP_058582289.1">
    <property type="nucleotide sequence ID" value="NZ_LOPU01000029.1"/>
</dbReference>
<gene>
    <name evidence="2" type="ORF">AUR64_15175</name>
</gene>
<evidence type="ECO:0000313" key="3">
    <source>
        <dbReference type="Proteomes" id="UP000054387"/>
    </source>
</evidence>
<dbReference type="AlphaFoldDB" id="A0A0W1R7E6"/>
<reference evidence="2 3" key="1">
    <citation type="submission" date="2015-12" db="EMBL/GenBank/DDBJ databases">
        <title>Haloprofundus marisrubri gen. nov., sp. nov., an extremely halophilic archaeon isolated from the Discovery deep brine-seawater interface in the Red Sea.</title>
        <authorList>
            <person name="Zhang G."/>
            <person name="Stingl U."/>
            <person name="Rashid M."/>
        </authorList>
    </citation>
    <scope>NUCLEOTIDE SEQUENCE [LARGE SCALE GENOMIC DNA]</scope>
    <source>
        <strain evidence="2 3">SB9</strain>
    </source>
</reference>
<dbReference type="CDD" id="cd05271">
    <property type="entry name" value="NDUFA9_like_SDR_a"/>
    <property type="match status" value="1"/>
</dbReference>
<dbReference type="Pfam" id="PF13460">
    <property type="entry name" value="NAD_binding_10"/>
    <property type="match status" value="1"/>
</dbReference>